<feature type="compositionally biased region" description="Low complexity" evidence="1">
    <location>
        <begin position="209"/>
        <end position="219"/>
    </location>
</feature>
<dbReference type="OMA" id="FNVRILS"/>
<feature type="compositionally biased region" description="Low complexity" evidence="1">
    <location>
        <begin position="353"/>
        <end position="365"/>
    </location>
</feature>
<dbReference type="STRING" id="77044.A0A1W2TXC6"/>
<sequence length="522" mass="57203">MASGDLHHHQHTRDYFETSALTPSLLDLLANTLVLYQTVPYLPISAILNLAATSRSFRHLLHGTPGVFRHLDLTQVTTAQFDIDGVDHGGEIWRNVQVDENLTEDDFYSGPLRGIFSGLRRRNILQHVGTLVLDGLSVTSEFLNDILIDPSSSVRILSIREVKNLNERKLMQALRYACRPTRQENMPQLKAIYYFGKRDEVPPPPPQTAPAAARPSRAGVGVGAGWNHRSQHALRASIRGGGEGEGEGGGEDWYSRKGRMIGKPVADGWAETLLDCRGALRFDAVLCTGPRHRNSPAFGRTPITPVAAVGAGNGHATPWGVATFAVGGCASCGSAPEGFTTYDGSPREELPLLSPVPLHSSSVKSATRPAPIIPSSPSSLSSSSSKGDARHQQQQQRHEFVPRCLECIRERYCFSCNQWWCEACYQVPSREELAAPHVHIVDEANGLADHEIAALGQSKFKTPKIARSCWECEHNCLDCIAETQKRCQGCGGGYCIIHHEGSTLKLCDWCSQRGGRRCPELY</sequence>
<name>A0A1W2TXC6_ROSNE</name>
<organism evidence="2">
    <name type="scientific">Rosellinia necatrix</name>
    <name type="common">White root-rot fungus</name>
    <dbReference type="NCBI Taxonomy" id="77044"/>
    <lineage>
        <taxon>Eukaryota</taxon>
        <taxon>Fungi</taxon>
        <taxon>Dikarya</taxon>
        <taxon>Ascomycota</taxon>
        <taxon>Pezizomycotina</taxon>
        <taxon>Sordariomycetes</taxon>
        <taxon>Xylariomycetidae</taxon>
        <taxon>Xylariales</taxon>
        <taxon>Xylariaceae</taxon>
        <taxon>Rosellinia</taxon>
    </lineage>
</organism>
<evidence type="ECO:0000313" key="3">
    <source>
        <dbReference type="Proteomes" id="UP000054516"/>
    </source>
</evidence>
<feature type="region of interest" description="Disordered" evidence="1">
    <location>
        <begin position="200"/>
        <end position="224"/>
    </location>
</feature>
<evidence type="ECO:0000313" key="2">
    <source>
        <dbReference type="EMBL" id="GAP93367.2"/>
    </source>
</evidence>
<protein>
    <submittedName>
        <fullName evidence="2">Putative ubiquitin fusion degradation protein</fullName>
    </submittedName>
</protein>
<feature type="region of interest" description="Disordered" evidence="1">
    <location>
        <begin position="353"/>
        <end position="394"/>
    </location>
</feature>
<feature type="compositionally biased region" description="Low complexity" evidence="1">
    <location>
        <begin position="373"/>
        <end position="385"/>
    </location>
</feature>
<evidence type="ECO:0000256" key="1">
    <source>
        <dbReference type="SAM" id="MobiDB-lite"/>
    </source>
</evidence>
<keyword evidence="3" id="KW-1185">Reference proteome</keyword>
<reference evidence="2" key="1">
    <citation type="submission" date="2016-03" db="EMBL/GenBank/DDBJ databases">
        <title>Draft genome sequence of Rosellinia necatrix.</title>
        <authorList>
            <person name="Kanematsu S."/>
        </authorList>
    </citation>
    <scope>NUCLEOTIDE SEQUENCE [LARGE SCALE GENOMIC DNA]</scope>
    <source>
        <strain evidence="2">W97</strain>
    </source>
</reference>
<gene>
    <name evidence="2" type="ORF">SAMD00023353_11700060</name>
</gene>
<accession>A0A1W2TXC6</accession>
<dbReference type="OrthoDB" id="5345494at2759"/>
<proteinExistence type="predicted"/>
<dbReference type="AlphaFoldDB" id="A0A1W2TXC6"/>
<dbReference type="Proteomes" id="UP000054516">
    <property type="component" value="Unassembled WGS sequence"/>
</dbReference>
<dbReference type="EMBL" id="DF977562">
    <property type="protein sequence ID" value="GAP93367.2"/>
    <property type="molecule type" value="Genomic_DNA"/>
</dbReference>